<dbReference type="GO" id="GO:0006829">
    <property type="term" value="P:zinc ion transport"/>
    <property type="evidence" value="ECO:0007669"/>
    <property type="project" value="InterPro"/>
</dbReference>
<dbReference type="PANTHER" id="PTHR13414">
    <property type="entry name" value="HUEL-CATION TRANSPORTER"/>
    <property type="match status" value="1"/>
</dbReference>
<dbReference type="InterPro" id="IPR040177">
    <property type="entry name" value="SLC30A9"/>
</dbReference>
<gene>
    <name evidence="8" type="ORF">GCM10011390_10890</name>
</gene>
<name>A0A916ZFJ1_9HYPH</name>
<dbReference type="Proteomes" id="UP000644699">
    <property type="component" value="Unassembled WGS sequence"/>
</dbReference>
<dbReference type="GO" id="GO:0016020">
    <property type="term" value="C:membrane"/>
    <property type="evidence" value="ECO:0007669"/>
    <property type="project" value="UniProtKB-SubCell"/>
</dbReference>
<dbReference type="Gene3D" id="1.20.1510.10">
    <property type="entry name" value="Cation efflux protein transmembrane domain"/>
    <property type="match status" value="1"/>
</dbReference>
<keyword evidence="3 6" id="KW-0812">Transmembrane</keyword>
<proteinExistence type="predicted"/>
<feature type="transmembrane region" description="Helical" evidence="6">
    <location>
        <begin position="9"/>
        <end position="30"/>
    </location>
</feature>
<dbReference type="InterPro" id="IPR002524">
    <property type="entry name" value="Cation_efflux"/>
</dbReference>
<comment type="caution">
    <text evidence="8">The sequence shown here is derived from an EMBL/GenBank/DDBJ whole genome shotgun (WGS) entry which is preliminary data.</text>
</comment>
<dbReference type="RefSeq" id="WP_188907155.1">
    <property type="nucleotide sequence ID" value="NZ_BMIQ01000001.1"/>
</dbReference>
<evidence type="ECO:0000259" key="7">
    <source>
        <dbReference type="Pfam" id="PF01545"/>
    </source>
</evidence>
<evidence type="ECO:0000313" key="9">
    <source>
        <dbReference type="Proteomes" id="UP000644699"/>
    </source>
</evidence>
<evidence type="ECO:0000256" key="5">
    <source>
        <dbReference type="ARBA" id="ARBA00023136"/>
    </source>
</evidence>
<evidence type="ECO:0000256" key="3">
    <source>
        <dbReference type="ARBA" id="ARBA00022692"/>
    </source>
</evidence>
<dbReference type="InterPro" id="IPR058533">
    <property type="entry name" value="Cation_efflux_TM"/>
</dbReference>
<keyword evidence="4 6" id="KW-1133">Transmembrane helix</keyword>
<reference evidence="8" key="2">
    <citation type="submission" date="2020-09" db="EMBL/GenBank/DDBJ databases">
        <authorList>
            <person name="Sun Q."/>
            <person name="Zhou Y."/>
        </authorList>
    </citation>
    <scope>NUCLEOTIDE SEQUENCE</scope>
    <source>
        <strain evidence="8">CGMCC 1.15367</strain>
    </source>
</reference>
<feature type="transmembrane region" description="Helical" evidence="6">
    <location>
        <begin position="76"/>
        <end position="100"/>
    </location>
</feature>
<evidence type="ECO:0000313" key="8">
    <source>
        <dbReference type="EMBL" id="GGD93989.1"/>
    </source>
</evidence>
<evidence type="ECO:0000256" key="4">
    <source>
        <dbReference type="ARBA" id="ARBA00022989"/>
    </source>
</evidence>
<dbReference type="GO" id="GO:0008324">
    <property type="term" value="F:monoatomic cation transmembrane transporter activity"/>
    <property type="evidence" value="ECO:0007669"/>
    <property type="project" value="InterPro"/>
</dbReference>
<evidence type="ECO:0000256" key="6">
    <source>
        <dbReference type="SAM" id="Phobius"/>
    </source>
</evidence>
<dbReference type="AlphaFoldDB" id="A0A916ZFJ1"/>
<comment type="subcellular location">
    <subcellularLocation>
        <location evidence="1">Membrane</location>
        <topology evidence="1">Multi-pass membrane protein</topology>
    </subcellularLocation>
</comment>
<accession>A0A916ZFJ1</accession>
<dbReference type="InterPro" id="IPR036837">
    <property type="entry name" value="Cation_efflux_CTD_sf"/>
</dbReference>
<evidence type="ECO:0000256" key="1">
    <source>
        <dbReference type="ARBA" id="ARBA00004141"/>
    </source>
</evidence>
<dbReference type="PANTHER" id="PTHR13414:SF9">
    <property type="entry name" value="PROTON-COUPLED ZINC ANTIPORTER SLC30A9, MITOCHONDRIAL"/>
    <property type="match status" value="1"/>
</dbReference>
<keyword evidence="2" id="KW-0813">Transport</keyword>
<dbReference type="SUPFAM" id="SSF161111">
    <property type="entry name" value="Cation efflux protein transmembrane domain-like"/>
    <property type="match status" value="1"/>
</dbReference>
<dbReference type="Pfam" id="PF01545">
    <property type="entry name" value="Cation_efflux"/>
    <property type="match status" value="1"/>
</dbReference>
<sequence>MAEHGSTKVIYAALAGNLGIAAAKFAAALWTGSSAMLSEAIHSLVDTCNQGLLLTGTKRAARPPTPAHPFGHGIEIYFWAFVVALMIFALGGAFSIYEGIAKLSAPEPIENVSISFAVLGIAVCLEGYSFSVAWRELRAVHPDRPALEAVRRSKDPSVFSVLCEDAAALAGLLVAFCGVALSHFAGLPVFDAVASILIGLLLVAVAAFLARETLSLITGESASREVLADVRRVLSSDRRIVEIQEVLTMQLGPGEILLGVSLDLDDRLSGAEIERTLRDVTKALSETRPEITRVFVRPVFRADAPGAENAGGAVAEAG</sequence>
<dbReference type="SUPFAM" id="SSF160240">
    <property type="entry name" value="Cation efflux protein cytoplasmic domain-like"/>
    <property type="match status" value="1"/>
</dbReference>
<keyword evidence="5 6" id="KW-0472">Membrane</keyword>
<organism evidence="8 9">
    <name type="scientific">Aureimonas endophytica</name>
    <dbReference type="NCBI Taxonomy" id="2027858"/>
    <lineage>
        <taxon>Bacteria</taxon>
        <taxon>Pseudomonadati</taxon>
        <taxon>Pseudomonadota</taxon>
        <taxon>Alphaproteobacteria</taxon>
        <taxon>Hyphomicrobiales</taxon>
        <taxon>Aurantimonadaceae</taxon>
        <taxon>Aureimonas</taxon>
    </lineage>
</organism>
<dbReference type="EMBL" id="BMIQ01000001">
    <property type="protein sequence ID" value="GGD93989.1"/>
    <property type="molecule type" value="Genomic_DNA"/>
</dbReference>
<evidence type="ECO:0000256" key="2">
    <source>
        <dbReference type="ARBA" id="ARBA00022448"/>
    </source>
</evidence>
<reference evidence="8" key="1">
    <citation type="journal article" date="2014" name="Int. J. Syst. Evol. Microbiol.">
        <title>Complete genome sequence of Corynebacterium casei LMG S-19264T (=DSM 44701T), isolated from a smear-ripened cheese.</title>
        <authorList>
            <consortium name="US DOE Joint Genome Institute (JGI-PGF)"/>
            <person name="Walter F."/>
            <person name="Albersmeier A."/>
            <person name="Kalinowski J."/>
            <person name="Ruckert C."/>
        </authorList>
    </citation>
    <scope>NUCLEOTIDE SEQUENCE</scope>
    <source>
        <strain evidence="8">CGMCC 1.15367</strain>
    </source>
</reference>
<dbReference type="InterPro" id="IPR027469">
    <property type="entry name" value="Cation_efflux_TMD_sf"/>
</dbReference>
<keyword evidence="9" id="KW-1185">Reference proteome</keyword>
<feature type="domain" description="Cation efflux protein transmembrane" evidence="7">
    <location>
        <begin position="11"/>
        <end position="217"/>
    </location>
</feature>
<feature type="transmembrane region" description="Helical" evidence="6">
    <location>
        <begin position="192"/>
        <end position="210"/>
    </location>
</feature>
<protein>
    <submittedName>
        <fullName evidence="8">Cation transporter</fullName>
    </submittedName>
</protein>
<feature type="transmembrane region" description="Helical" evidence="6">
    <location>
        <begin position="166"/>
        <end position="185"/>
    </location>
</feature>
<feature type="transmembrane region" description="Helical" evidence="6">
    <location>
        <begin position="112"/>
        <end position="134"/>
    </location>
</feature>
<dbReference type="NCBIfam" id="TIGR01297">
    <property type="entry name" value="CDF"/>
    <property type="match status" value="1"/>
</dbReference>